<dbReference type="PANTHER" id="PTHR24103">
    <property type="entry name" value="E3 UBIQUITIN-PROTEIN LIGASE TRIM"/>
    <property type="match status" value="1"/>
</dbReference>
<dbReference type="InParanoid" id="A0A803TCE1"/>
<dbReference type="InterPro" id="IPR027370">
    <property type="entry name" value="Znf-RING_euk"/>
</dbReference>
<evidence type="ECO:0008006" key="9">
    <source>
        <dbReference type="Google" id="ProtNLM"/>
    </source>
</evidence>
<keyword evidence="1" id="KW-0479">Metal-binding</keyword>
<evidence type="ECO:0000259" key="6">
    <source>
        <dbReference type="PROSITE" id="PS50119"/>
    </source>
</evidence>
<dbReference type="InterPro" id="IPR050143">
    <property type="entry name" value="TRIM/RBCC"/>
</dbReference>
<dbReference type="PROSITE" id="PS50089">
    <property type="entry name" value="ZF_RING_2"/>
    <property type="match status" value="1"/>
</dbReference>
<dbReference type="SUPFAM" id="SSF57850">
    <property type="entry name" value="RING/U-box"/>
    <property type="match status" value="1"/>
</dbReference>
<dbReference type="InterPro" id="IPR013083">
    <property type="entry name" value="Znf_RING/FYVE/PHD"/>
</dbReference>
<dbReference type="Proteomes" id="UP000001646">
    <property type="component" value="Chromosome 2"/>
</dbReference>
<dbReference type="InterPro" id="IPR017907">
    <property type="entry name" value="Znf_RING_CS"/>
</dbReference>
<reference evidence="7 8" key="1">
    <citation type="submission" date="2009-12" db="EMBL/GenBank/DDBJ databases">
        <title>The Genome Sequence of Anolis carolinensis (Green Anole Lizard).</title>
        <authorList>
            <consortium name="The Genome Sequencing Platform"/>
            <person name="Di Palma F."/>
            <person name="Alfoldi J."/>
            <person name="Heiman D."/>
            <person name="Young S."/>
            <person name="Grabherr M."/>
            <person name="Johnson J."/>
            <person name="Lander E.S."/>
            <person name="Lindblad-Toh K."/>
        </authorList>
    </citation>
    <scope>NUCLEOTIDE SEQUENCE [LARGE SCALE GENOMIC DNA]</scope>
    <source>
        <strain evidence="7 8">JBL SC #1</strain>
    </source>
</reference>
<dbReference type="Gene3D" id="3.30.160.60">
    <property type="entry name" value="Classic Zinc Finger"/>
    <property type="match status" value="1"/>
</dbReference>
<evidence type="ECO:0000259" key="5">
    <source>
        <dbReference type="PROSITE" id="PS50089"/>
    </source>
</evidence>
<reference evidence="7" key="3">
    <citation type="submission" date="2025-09" db="UniProtKB">
        <authorList>
            <consortium name="Ensembl"/>
        </authorList>
    </citation>
    <scope>IDENTIFICATION</scope>
</reference>
<sequence>KVSVKDNVDDPLSVNERKVKIIVLSKMVAGSAPRDPIEDLCEEATCSICKEYFKDPVILECGHNFCQACLTQGWAASGTTETFCPQCKEKVQQSNLRPNRSLARVVEIAKKCNLQRTKRTEESERIYGKHQEPLNLSCKSDETFICEVCNKSKEHFDCRVIPLGPAAQDYKVKKTCYRV</sequence>
<evidence type="ECO:0000256" key="1">
    <source>
        <dbReference type="ARBA" id="ARBA00022723"/>
    </source>
</evidence>
<dbReference type="PROSITE" id="PS00518">
    <property type="entry name" value="ZF_RING_1"/>
    <property type="match status" value="1"/>
</dbReference>
<dbReference type="Pfam" id="PF13445">
    <property type="entry name" value="zf-RING_UBOX"/>
    <property type="match status" value="1"/>
</dbReference>
<reference evidence="7" key="2">
    <citation type="submission" date="2025-08" db="UniProtKB">
        <authorList>
            <consortium name="Ensembl"/>
        </authorList>
    </citation>
    <scope>IDENTIFICATION</scope>
</reference>
<dbReference type="SMART" id="SM00184">
    <property type="entry name" value="RING"/>
    <property type="match status" value="1"/>
</dbReference>
<evidence type="ECO:0000256" key="3">
    <source>
        <dbReference type="ARBA" id="ARBA00022833"/>
    </source>
</evidence>
<dbReference type="Gene3D" id="3.30.40.10">
    <property type="entry name" value="Zinc/RING finger domain, C3HC4 (zinc finger)"/>
    <property type="match status" value="1"/>
</dbReference>
<dbReference type="AlphaFoldDB" id="A0A803TCE1"/>
<keyword evidence="2 4" id="KW-0863">Zinc-finger</keyword>
<evidence type="ECO:0000256" key="4">
    <source>
        <dbReference type="PROSITE-ProRule" id="PRU00024"/>
    </source>
</evidence>
<feature type="domain" description="B box-type" evidence="6">
    <location>
        <begin position="132"/>
        <end position="163"/>
    </location>
</feature>
<dbReference type="Ensembl" id="ENSACAT00000055578.1">
    <property type="protein sequence ID" value="ENSACAP00000032881.1"/>
    <property type="gene ID" value="ENSACAG00000037037.1"/>
</dbReference>
<dbReference type="InterPro" id="IPR000315">
    <property type="entry name" value="Znf_B-box"/>
</dbReference>
<dbReference type="PROSITE" id="PS50119">
    <property type="entry name" value="ZF_BBOX"/>
    <property type="match status" value="1"/>
</dbReference>
<dbReference type="SUPFAM" id="SSF57845">
    <property type="entry name" value="B-box zinc-binding domain"/>
    <property type="match status" value="1"/>
</dbReference>
<evidence type="ECO:0000313" key="7">
    <source>
        <dbReference type="Ensembl" id="ENSACAP00000032881.1"/>
    </source>
</evidence>
<name>A0A803TCE1_ANOCA</name>
<accession>A0A803TCE1</accession>
<keyword evidence="3" id="KW-0862">Zinc</keyword>
<protein>
    <recommendedName>
        <fullName evidence="9">RING-type domain-containing protein</fullName>
    </recommendedName>
</protein>
<dbReference type="GeneTree" id="ENSGT01030000234669"/>
<keyword evidence="8" id="KW-1185">Reference proteome</keyword>
<evidence type="ECO:0000313" key="8">
    <source>
        <dbReference type="Proteomes" id="UP000001646"/>
    </source>
</evidence>
<proteinExistence type="predicted"/>
<feature type="domain" description="RING-type" evidence="5">
    <location>
        <begin position="46"/>
        <end position="88"/>
    </location>
</feature>
<evidence type="ECO:0000256" key="2">
    <source>
        <dbReference type="ARBA" id="ARBA00022771"/>
    </source>
</evidence>
<organism evidence="7 8">
    <name type="scientific">Anolis carolinensis</name>
    <name type="common">Green anole</name>
    <name type="synonym">American chameleon</name>
    <dbReference type="NCBI Taxonomy" id="28377"/>
    <lineage>
        <taxon>Eukaryota</taxon>
        <taxon>Metazoa</taxon>
        <taxon>Chordata</taxon>
        <taxon>Craniata</taxon>
        <taxon>Vertebrata</taxon>
        <taxon>Euteleostomi</taxon>
        <taxon>Lepidosauria</taxon>
        <taxon>Squamata</taxon>
        <taxon>Bifurcata</taxon>
        <taxon>Unidentata</taxon>
        <taxon>Episquamata</taxon>
        <taxon>Toxicofera</taxon>
        <taxon>Iguania</taxon>
        <taxon>Dactyloidae</taxon>
        <taxon>Anolis</taxon>
    </lineage>
</organism>
<dbReference type="GO" id="GO:0008270">
    <property type="term" value="F:zinc ion binding"/>
    <property type="evidence" value="ECO:0007669"/>
    <property type="project" value="UniProtKB-KW"/>
</dbReference>
<dbReference type="InterPro" id="IPR001841">
    <property type="entry name" value="Znf_RING"/>
</dbReference>